<evidence type="ECO:0000313" key="1">
    <source>
        <dbReference type="EMBL" id="PCS22878.1"/>
    </source>
</evidence>
<dbReference type="Proteomes" id="UP000219020">
    <property type="component" value="Unassembled WGS sequence"/>
</dbReference>
<protein>
    <submittedName>
        <fullName evidence="1">Uncharacterized protein</fullName>
    </submittedName>
</protein>
<comment type="caution">
    <text evidence="1">The sequence shown here is derived from an EMBL/GenBank/DDBJ whole genome shotgun (WGS) entry which is preliminary data.</text>
</comment>
<keyword evidence="2" id="KW-1185">Reference proteome</keyword>
<dbReference type="EMBL" id="NBYY01000013">
    <property type="protein sequence ID" value="PCS22878.1"/>
    <property type="molecule type" value="Genomic_DNA"/>
</dbReference>
<evidence type="ECO:0000313" key="2">
    <source>
        <dbReference type="Proteomes" id="UP000219020"/>
    </source>
</evidence>
<name>A0A2A5T429_9GAMM</name>
<accession>A0A2A5T429</accession>
<sequence length="41" mass="4726">MLIEGIEADDVLGISETDPESYPDWRKIIINEDKDLHQMPV</sequence>
<dbReference type="AlphaFoldDB" id="A0A2A5T429"/>
<organism evidence="1 2">
    <name type="scientific">Candidatus Enterovibrio escicola</name>
    <dbReference type="NCBI Taxonomy" id="1927127"/>
    <lineage>
        <taxon>Bacteria</taxon>
        <taxon>Pseudomonadati</taxon>
        <taxon>Pseudomonadota</taxon>
        <taxon>Gammaproteobacteria</taxon>
        <taxon>Vibrionales</taxon>
        <taxon>Vibrionaceae</taxon>
        <taxon>Enterovibrio</taxon>
    </lineage>
</organism>
<gene>
    <name evidence="1" type="ORF">BTN49_1435</name>
</gene>
<reference evidence="2" key="1">
    <citation type="submission" date="2017-04" db="EMBL/GenBank/DDBJ databases">
        <title>Genome evolution of the luminous symbionts of deep sea anglerfish.</title>
        <authorList>
            <person name="Hendry T.A."/>
        </authorList>
    </citation>
    <scope>NUCLEOTIDE SEQUENCE [LARGE SCALE GENOMIC DNA]</scope>
</reference>
<proteinExistence type="predicted"/>